<dbReference type="GO" id="GO:0003677">
    <property type="term" value="F:DNA binding"/>
    <property type="evidence" value="ECO:0007669"/>
    <property type="project" value="TreeGrafter"/>
</dbReference>
<dbReference type="SMART" id="SM00487">
    <property type="entry name" value="DEXDc"/>
    <property type="match status" value="1"/>
</dbReference>
<dbReference type="EMBL" id="LOYH01000094">
    <property type="protein sequence ID" value="KVK74288.1"/>
    <property type="molecule type" value="Genomic_DNA"/>
</dbReference>
<proteinExistence type="predicted"/>
<evidence type="ECO:0000256" key="2">
    <source>
        <dbReference type="ARBA" id="ARBA00022840"/>
    </source>
</evidence>
<evidence type="ECO:0000313" key="5">
    <source>
        <dbReference type="EMBL" id="KVK74288.1"/>
    </source>
</evidence>
<dbReference type="SUPFAM" id="SSF52540">
    <property type="entry name" value="P-loop containing nucleoside triphosphate hydrolases"/>
    <property type="match status" value="1"/>
</dbReference>
<keyword evidence="1" id="KW-0547">Nucleotide-binding</keyword>
<comment type="caution">
    <text evidence="5">The sequence shown here is derived from an EMBL/GenBank/DDBJ whole genome shotgun (WGS) entry which is preliminary data.</text>
</comment>
<evidence type="ECO:0000259" key="4">
    <source>
        <dbReference type="PROSITE" id="PS51194"/>
    </source>
</evidence>
<dbReference type="Gene3D" id="3.40.50.300">
    <property type="entry name" value="P-loop containing nucleotide triphosphate hydrolases"/>
    <property type="match status" value="2"/>
</dbReference>
<reference evidence="5 6" key="1">
    <citation type="submission" date="2015-11" db="EMBL/GenBank/DDBJ databases">
        <title>Expanding the genomic diversity of Burkholderia species for the development of highly accurate diagnostics.</title>
        <authorList>
            <person name="Sahl J."/>
            <person name="Keim P."/>
            <person name="Wagner D."/>
        </authorList>
    </citation>
    <scope>NUCLEOTIDE SEQUENCE [LARGE SCALE GENOMIC DNA]</scope>
    <source>
        <strain evidence="5 6">MSMB1302</strain>
    </source>
</reference>
<dbReference type="AlphaFoldDB" id="A0A103Z6C3"/>
<dbReference type="CDD" id="cd17922">
    <property type="entry name" value="DEXHc_LHR-like"/>
    <property type="match status" value="1"/>
</dbReference>
<dbReference type="Pfam" id="PF00271">
    <property type="entry name" value="Helicase_C"/>
    <property type="match status" value="1"/>
</dbReference>
<accession>A0A103Z6C3</accession>
<gene>
    <name evidence="5" type="ORF">WS90_31230</name>
</gene>
<dbReference type="PROSITE" id="PS51192">
    <property type="entry name" value="HELICASE_ATP_BIND_1"/>
    <property type="match status" value="1"/>
</dbReference>
<dbReference type="GO" id="GO:0016887">
    <property type="term" value="F:ATP hydrolysis activity"/>
    <property type="evidence" value="ECO:0007669"/>
    <property type="project" value="TreeGrafter"/>
</dbReference>
<dbReference type="InterPro" id="IPR014001">
    <property type="entry name" value="Helicase_ATP-bd"/>
</dbReference>
<dbReference type="InterPro" id="IPR027417">
    <property type="entry name" value="P-loop_NTPase"/>
</dbReference>
<dbReference type="CDD" id="cd18796">
    <property type="entry name" value="SF2_C_LHR"/>
    <property type="match status" value="1"/>
</dbReference>
<dbReference type="InterPro" id="IPR011545">
    <property type="entry name" value="DEAD/DEAH_box_helicase_dom"/>
</dbReference>
<keyword evidence="5" id="KW-0347">Helicase</keyword>
<evidence type="ECO:0000259" key="3">
    <source>
        <dbReference type="PROSITE" id="PS51192"/>
    </source>
</evidence>
<sequence>MNSPASASADSRSFDLLHEKIRRWIWREGWTELRDAQERAVPALIEADRDIIIAAQTAAGKTEAAFLPILSNLLRESPCNGSVLYVSPLKALINDQWSRLDNLCEELDIPVVGWHGDVSSSRKRQFFKNPTGVLLITPESLEAMFVNRGASIEAIFGLLRYIVIDELHAFIGSERGKQLQSLMYRVQRARGRTVPRVGLSATLGDMQLSARFLRPGGESTVEIIESKSTSQELKVAIKGFVNRPPRVELEPELENPELEDAVSGGIVDVANQLYRSLRGSNNLIFPNSRRQVETYADLLRRACERDGYANEFWPHHGSLSKELREDTERALKEGDRPASAICTTTLELGIDIGSVKSIAQIGAPPSVASLRQRLGRSGRRKGEPAILRGYCIESELTPQSDFSDRIREGVVQSVAMVHLLMQKWFEPPRIGGLHASTLVQQILSIIAERGGCTAGYLWSSLVASGTFEAIDKSTFTEILLHLGALDLIVQSSNGLLLHGEAGEKLVNHYEFYSAFATDDEFRLVAKGRQLGSLPVAHPLTIGQGLIFAGRRWRVQEVDQDSKTIYVLPDHGGAPPQFDGNSAMVHDEVRREMRRVLASDEPELMLDMRGRELLQEARRYYADASLASAMFVPEGASVHIVTWCGDWVNDALALLLKASKLDAFNGGVVVSVTNAGVNRLVDVLGEIGGWDAKTAMSSLGKIENLEQEKWDWALPEDVRRRAFASTHLDIEGALSFARVAGGSGRGIR</sequence>
<dbReference type="PROSITE" id="PS51194">
    <property type="entry name" value="HELICASE_CTER"/>
    <property type="match status" value="1"/>
</dbReference>
<dbReference type="InterPro" id="IPR001650">
    <property type="entry name" value="Helicase_C-like"/>
</dbReference>
<protein>
    <submittedName>
        <fullName evidence="5">DEAD/DEAH box helicase</fullName>
    </submittedName>
</protein>
<keyword evidence="5" id="KW-0378">Hydrolase</keyword>
<dbReference type="InterPro" id="IPR052511">
    <property type="entry name" value="ATP-dep_Helicase"/>
</dbReference>
<keyword evidence="2" id="KW-0067">ATP-binding</keyword>
<dbReference type="Pfam" id="PF00270">
    <property type="entry name" value="DEAD"/>
    <property type="match status" value="1"/>
</dbReference>
<dbReference type="PANTHER" id="PTHR47962">
    <property type="entry name" value="ATP-DEPENDENT HELICASE LHR-RELATED-RELATED"/>
    <property type="match status" value="1"/>
</dbReference>
<name>A0A103Z6C3_BURCE</name>
<dbReference type="GO" id="GO:0004386">
    <property type="term" value="F:helicase activity"/>
    <property type="evidence" value="ECO:0007669"/>
    <property type="project" value="UniProtKB-KW"/>
</dbReference>
<dbReference type="Proteomes" id="UP000069001">
    <property type="component" value="Unassembled WGS sequence"/>
</dbReference>
<evidence type="ECO:0000256" key="1">
    <source>
        <dbReference type="ARBA" id="ARBA00022741"/>
    </source>
</evidence>
<evidence type="ECO:0000313" key="6">
    <source>
        <dbReference type="Proteomes" id="UP000069001"/>
    </source>
</evidence>
<dbReference type="PANTHER" id="PTHR47962:SF5">
    <property type="entry name" value="ATP-DEPENDENT HELICASE LHR-RELATED"/>
    <property type="match status" value="1"/>
</dbReference>
<dbReference type="RefSeq" id="WP_059732490.1">
    <property type="nucleotide sequence ID" value="NZ_LOYH01000094.1"/>
</dbReference>
<dbReference type="SMART" id="SM00490">
    <property type="entry name" value="HELICc"/>
    <property type="match status" value="1"/>
</dbReference>
<dbReference type="GO" id="GO:0005524">
    <property type="term" value="F:ATP binding"/>
    <property type="evidence" value="ECO:0007669"/>
    <property type="project" value="UniProtKB-KW"/>
</dbReference>
<feature type="domain" description="Helicase ATP-binding" evidence="3">
    <location>
        <begin position="42"/>
        <end position="221"/>
    </location>
</feature>
<organism evidence="5 6">
    <name type="scientific">Burkholderia cepacia</name>
    <name type="common">Pseudomonas cepacia</name>
    <dbReference type="NCBI Taxonomy" id="292"/>
    <lineage>
        <taxon>Bacteria</taxon>
        <taxon>Pseudomonadati</taxon>
        <taxon>Pseudomonadota</taxon>
        <taxon>Betaproteobacteria</taxon>
        <taxon>Burkholderiales</taxon>
        <taxon>Burkholderiaceae</taxon>
        <taxon>Burkholderia</taxon>
        <taxon>Burkholderia cepacia complex</taxon>
    </lineage>
</organism>
<feature type="domain" description="Helicase C-terminal" evidence="4">
    <location>
        <begin position="269"/>
        <end position="422"/>
    </location>
</feature>